<comment type="caution">
    <text evidence="1">The sequence shown here is derived from an EMBL/GenBank/DDBJ whole genome shotgun (WGS) entry which is preliminary data.</text>
</comment>
<accession>A0A6V8KHZ2</accession>
<dbReference type="AlphaFoldDB" id="A0A6V8KHZ2"/>
<sequence>MNIMTNEPRRFTRVPVQRYQKVEGRPPVVSRNQLRTPAYLPVTVTVLYVPYKLVRCMGATHPDFHVVAVTVAG</sequence>
<evidence type="ECO:0000313" key="2">
    <source>
        <dbReference type="Proteomes" id="UP000482800"/>
    </source>
</evidence>
<evidence type="ECO:0000313" key="1">
    <source>
        <dbReference type="EMBL" id="GFJ80345.1"/>
    </source>
</evidence>
<reference evidence="1 2" key="2">
    <citation type="submission" date="2020-03" db="EMBL/GenBank/DDBJ databases">
        <authorList>
            <person name="Ichikawa N."/>
            <person name="Kimura A."/>
            <person name="Kitahashi Y."/>
            <person name="Uohara A."/>
        </authorList>
    </citation>
    <scope>NUCLEOTIDE SEQUENCE [LARGE SCALE GENOMIC DNA]</scope>
    <source>
        <strain evidence="1 2">NBRC 108639</strain>
    </source>
</reference>
<name>A0A6V8KHZ2_9ACTN</name>
<dbReference type="Proteomes" id="UP000482800">
    <property type="component" value="Unassembled WGS sequence"/>
</dbReference>
<gene>
    <name evidence="1" type="ORF">Phou_045250</name>
</gene>
<reference evidence="1 2" key="1">
    <citation type="submission" date="2020-03" db="EMBL/GenBank/DDBJ databases">
        <title>Whole genome shotgun sequence of Phytohabitans houttuyneae NBRC 108639.</title>
        <authorList>
            <person name="Komaki H."/>
            <person name="Tamura T."/>
        </authorList>
    </citation>
    <scope>NUCLEOTIDE SEQUENCE [LARGE SCALE GENOMIC DNA]</scope>
    <source>
        <strain evidence="1 2">NBRC 108639</strain>
    </source>
</reference>
<organism evidence="1 2">
    <name type="scientific">Phytohabitans houttuyneae</name>
    <dbReference type="NCBI Taxonomy" id="1076126"/>
    <lineage>
        <taxon>Bacteria</taxon>
        <taxon>Bacillati</taxon>
        <taxon>Actinomycetota</taxon>
        <taxon>Actinomycetes</taxon>
        <taxon>Micromonosporales</taxon>
        <taxon>Micromonosporaceae</taxon>
    </lineage>
</organism>
<protein>
    <submittedName>
        <fullName evidence="1">Uncharacterized protein</fullName>
    </submittedName>
</protein>
<dbReference type="EMBL" id="BLPF01000001">
    <property type="protein sequence ID" value="GFJ80345.1"/>
    <property type="molecule type" value="Genomic_DNA"/>
</dbReference>
<keyword evidence="2" id="KW-1185">Reference proteome</keyword>
<proteinExistence type="predicted"/>